<evidence type="ECO:0000313" key="6">
    <source>
        <dbReference type="Proteomes" id="UP001250181"/>
    </source>
</evidence>
<dbReference type="InterPro" id="IPR057326">
    <property type="entry name" value="KR_dom"/>
</dbReference>
<dbReference type="RefSeq" id="WP_315876216.1">
    <property type="nucleotide sequence ID" value="NZ_JAWCTQ010000003.1"/>
</dbReference>
<dbReference type="PRINTS" id="PR00081">
    <property type="entry name" value="GDHRDH"/>
</dbReference>
<dbReference type="InterPro" id="IPR002347">
    <property type="entry name" value="SDR_fam"/>
</dbReference>
<accession>A0ABU3QEN4</accession>
<organism evidence="5 6">
    <name type="scientific">Streptomyces tamarix</name>
    <dbReference type="NCBI Taxonomy" id="3078565"/>
    <lineage>
        <taxon>Bacteria</taxon>
        <taxon>Bacillati</taxon>
        <taxon>Actinomycetota</taxon>
        <taxon>Actinomycetes</taxon>
        <taxon>Kitasatosporales</taxon>
        <taxon>Streptomycetaceae</taxon>
        <taxon>Streptomyces</taxon>
    </lineage>
</organism>
<dbReference type="PANTHER" id="PTHR44196:SF1">
    <property type="entry name" value="DEHYDROGENASE_REDUCTASE SDR FAMILY MEMBER 7B"/>
    <property type="match status" value="1"/>
</dbReference>
<dbReference type="EMBL" id="JAWCTQ010000003">
    <property type="protein sequence ID" value="MDT9681209.1"/>
    <property type="molecule type" value="Genomic_DNA"/>
</dbReference>
<dbReference type="SMART" id="SM00822">
    <property type="entry name" value="PKS_KR"/>
    <property type="match status" value="1"/>
</dbReference>
<proteinExistence type="inferred from homology"/>
<evidence type="ECO:0000256" key="3">
    <source>
        <dbReference type="RuleBase" id="RU000363"/>
    </source>
</evidence>
<keyword evidence="6" id="KW-1185">Reference proteome</keyword>
<dbReference type="SUPFAM" id="SSF51735">
    <property type="entry name" value="NAD(P)-binding Rossmann-fold domains"/>
    <property type="match status" value="1"/>
</dbReference>
<dbReference type="InterPro" id="IPR036291">
    <property type="entry name" value="NAD(P)-bd_dom_sf"/>
</dbReference>
<dbReference type="PRINTS" id="PR00080">
    <property type="entry name" value="SDRFAMILY"/>
</dbReference>
<reference evidence="5 6" key="1">
    <citation type="submission" date="2023-09" db="EMBL/GenBank/DDBJ databases">
        <title>Streptomyces sp. nov.: A antagonism against Alternaria gaisen Producing Streptochlin, Isolated from Tamarix root soil.</title>
        <authorList>
            <person name="Chen Y."/>
        </authorList>
    </citation>
    <scope>NUCLEOTIDE SEQUENCE [LARGE SCALE GENOMIC DNA]</scope>
    <source>
        <strain evidence="5 6">TRM76323</strain>
    </source>
</reference>
<evidence type="ECO:0000259" key="4">
    <source>
        <dbReference type="SMART" id="SM00822"/>
    </source>
</evidence>
<evidence type="ECO:0000313" key="5">
    <source>
        <dbReference type="EMBL" id="MDT9681209.1"/>
    </source>
</evidence>
<dbReference type="PANTHER" id="PTHR44196">
    <property type="entry name" value="DEHYDROGENASE/REDUCTASE SDR FAMILY MEMBER 7B"/>
    <property type="match status" value="1"/>
</dbReference>
<evidence type="ECO:0000256" key="1">
    <source>
        <dbReference type="ARBA" id="ARBA00006484"/>
    </source>
</evidence>
<dbReference type="Pfam" id="PF00106">
    <property type="entry name" value="adh_short"/>
    <property type="match status" value="1"/>
</dbReference>
<dbReference type="Gene3D" id="3.40.50.720">
    <property type="entry name" value="NAD(P)-binding Rossmann-like Domain"/>
    <property type="match status" value="1"/>
</dbReference>
<comment type="similarity">
    <text evidence="1 3">Belongs to the short-chain dehydrogenases/reductases (SDR) family.</text>
</comment>
<sequence>MGRSVVVTGATSGIGLETAVRLCRAGYEVFATARSQEKSDKLSARAEEQGLRMRCLVLDVTDAAACGEVFDEIASRTGGGPWAVVNNAGVTVPRAVEDVDEVQARLAMEVNVHAPARISRLVLPAMRRRGEGRIVNVSSTAARVVLPFAGWYSASKAGLHALTHALRMETRAFGVHVSLVEPSFHASALLEHAAQEIGRPSAVCDEYSACYRALAASLRESKRYPGPGNAARIVRQALEAERPRACYRVGAVPRIGTTLDTVLPYAVGDQVKRAFAGLRAPTALERRFTRLMGLPQA</sequence>
<dbReference type="PROSITE" id="PS00061">
    <property type="entry name" value="ADH_SHORT"/>
    <property type="match status" value="1"/>
</dbReference>
<protein>
    <submittedName>
        <fullName evidence="5">SDR family NAD(P)-dependent oxidoreductase</fullName>
    </submittedName>
</protein>
<evidence type="ECO:0000256" key="2">
    <source>
        <dbReference type="ARBA" id="ARBA00023002"/>
    </source>
</evidence>
<dbReference type="InterPro" id="IPR020904">
    <property type="entry name" value="Sc_DH/Rdtase_CS"/>
</dbReference>
<feature type="domain" description="Ketoreductase" evidence="4">
    <location>
        <begin position="3"/>
        <end position="176"/>
    </location>
</feature>
<gene>
    <name evidence="5" type="ORF">RND61_03830</name>
</gene>
<dbReference type="Proteomes" id="UP001250181">
    <property type="component" value="Unassembled WGS sequence"/>
</dbReference>
<comment type="caution">
    <text evidence="5">The sequence shown here is derived from an EMBL/GenBank/DDBJ whole genome shotgun (WGS) entry which is preliminary data.</text>
</comment>
<name>A0ABU3QEN4_9ACTN</name>
<keyword evidence="2" id="KW-0560">Oxidoreductase</keyword>